<accession>A0A6I4UDU5</accession>
<evidence type="ECO:0000313" key="1">
    <source>
        <dbReference type="EMBL" id="MDQ0567000.1"/>
    </source>
</evidence>
<evidence type="ECO:0000313" key="4">
    <source>
        <dbReference type="Proteomes" id="UP001238601"/>
    </source>
</evidence>
<protein>
    <submittedName>
        <fullName evidence="1">Heme oxygenase</fullName>
    </submittedName>
</protein>
<gene>
    <name evidence="2" type="ORF">GRI55_12915</name>
    <name evidence="1" type="ORF">QOZ97_002547</name>
</gene>
<name>A0A6I4UDU5_9SPHN</name>
<dbReference type="SUPFAM" id="SSF48613">
    <property type="entry name" value="Heme oxygenase-like"/>
    <property type="match status" value="1"/>
</dbReference>
<organism evidence="2 3">
    <name type="scientific">Qipengyuania citrea</name>
    <dbReference type="NCBI Taxonomy" id="225971"/>
    <lineage>
        <taxon>Bacteria</taxon>
        <taxon>Pseudomonadati</taxon>
        <taxon>Pseudomonadota</taxon>
        <taxon>Alphaproteobacteria</taxon>
        <taxon>Sphingomonadales</taxon>
        <taxon>Erythrobacteraceae</taxon>
        <taxon>Qipengyuania</taxon>
    </lineage>
</organism>
<comment type="caution">
    <text evidence="2">The sequence shown here is derived from an EMBL/GenBank/DDBJ whole genome shotgun (WGS) entry which is preliminary data.</text>
</comment>
<dbReference type="RefSeq" id="WP_160767448.1">
    <property type="nucleotide sequence ID" value="NZ_JAUSWK010000003.1"/>
</dbReference>
<sequence length="192" mass="20824">MSEAARMPATDAVGRTIREILKHGTAAEHDMLDARLGSLVLADRDGYAQFLDIQYRARRGVERWLEARALGDPPPPQSDLVARDLASLGQAIPAEAPDFTAADDEDTLGVCWVLAGSALGNRAILARLAKAQADVPTAFLADPRMGQYWRSMLPALTRPCNSRDCESILRAARSTFTHFNLVASHCLVIKAA</sequence>
<dbReference type="Proteomes" id="UP001238601">
    <property type="component" value="Unassembled WGS sequence"/>
</dbReference>
<dbReference type="InterPro" id="IPR016084">
    <property type="entry name" value="Haem_Oase-like_multi-hlx"/>
</dbReference>
<dbReference type="Proteomes" id="UP000439914">
    <property type="component" value="Unassembled WGS sequence"/>
</dbReference>
<evidence type="ECO:0000313" key="3">
    <source>
        <dbReference type="Proteomes" id="UP000439914"/>
    </source>
</evidence>
<evidence type="ECO:0000313" key="2">
    <source>
        <dbReference type="EMBL" id="MXP36658.1"/>
    </source>
</evidence>
<dbReference type="CDD" id="cd19166">
    <property type="entry name" value="HemeO-bac"/>
    <property type="match status" value="1"/>
</dbReference>
<dbReference type="Gene3D" id="1.20.910.10">
    <property type="entry name" value="Heme oxygenase-like"/>
    <property type="match status" value="1"/>
</dbReference>
<reference evidence="2 3" key="1">
    <citation type="submission" date="2019-12" db="EMBL/GenBank/DDBJ databases">
        <title>Genomic-based taxomic classification of the family Erythrobacteraceae.</title>
        <authorList>
            <person name="Xu L."/>
        </authorList>
    </citation>
    <scope>NUCLEOTIDE SEQUENCE [LARGE SCALE GENOMIC DNA]</scope>
    <source>
        <strain evidence="2 3">CGMCC 1.8703</strain>
    </source>
</reference>
<dbReference type="EMBL" id="WTYG01000004">
    <property type="protein sequence ID" value="MXP36658.1"/>
    <property type="molecule type" value="Genomic_DNA"/>
</dbReference>
<keyword evidence="4" id="KW-1185">Reference proteome</keyword>
<reference evidence="1 4" key="2">
    <citation type="submission" date="2023-07" db="EMBL/GenBank/DDBJ databases">
        <title>Genomic Encyclopedia of Type Strains, Phase IV (KMG-IV): sequencing the most valuable type-strain genomes for metagenomic binning, comparative biology and taxonomic classification.</title>
        <authorList>
            <person name="Goeker M."/>
        </authorList>
    </citation>
    <scope>NUCLEOTIDE SEQUENCE [LARGE SCALE GENOMIC DNA]</scope>
    <source>
        <strain evidence="1 4">DSM 14432</strain>
    </source>
</reference>
<proteinExistence type="predicted"/>
<dbReference type="EMBL" id="JAUSWK010000003">
    <property type="protein sequence ID" value="MDQ0567000.1"/>
    <property type="molecule type" value="Genomic_DNA"/>
</dbReference>
<dbReference type="AlphaFoldDB" id="A0A6I4UDU5"/>
<dbReference type="GeneID" id="93687368"/>